<dbReference type="RefSeq" id="WP_004901363.1">
    <property type="nucleotide sequence ID" value="NZ_BBTI01000012.1"/>
</dbReference>
<dbReference type="Gene3D" id="3.30.450.20">
    <property type="entry name" value="PAS domain"/>
    <property type="match status" value="1"/>
</dbReference>
<comment type="caution">
    <text evidence="1">The sequence shown here is derived from an EMBL/GenBank/DDBJ whole genome shotgun (WGS) entry which is preliminary data.</text>
</comment>
<organism evidence="1 2">
    <name type="scientific">Acinetobacter brisouii CIP 110357</name>
    <dbReference type="NCBI Taxonomy" id="1341683"/>
    <lineage>
        <taxon>Bacteria</taxon>
        <taxon>Pseudomonadati</taxon>
        <taxon>Pseudomonadota</taxon>
        <taxon>Gammaproteobacteria</taxon>
        <taxon>Moraxellales</taxon>
        <taxon>Moraxellaceae</taxon>
        <taxon>Acinetobacter</taxon>
    </lineage>
</organism>
<dbReference type="HOGENOM" id="CLU_083872_1_0_6"/>
<keyword evidence="2" id="KW-1185">Reference proteome</keyword>
<name>V2VWB3_9GAMM</name>
<dbReference type="Proteomes" id="UP000018418">
    <property type="component" value="Unassembled WGS sequence"/>
</dbReference>
<dbReference type="STRING" id="396323.VH98_06630"/>
<accession>V2VWB3</accession>
<reference evidence="1 2" key="1">
    <citation type="submission" date="2013-10" db="EMBL/GenBank/DDBJ databases">
        <title>The Genome Sequence of Acinetobacter brisouii CIP 110357.</title>
        <authorList>
            <consortium name="The Broad Institute Genomics Platform"/>
            <consortium name="The Broad Institute Genome Sequencing Center for Infectious Disease"/>
            <person name="Cerqueira G."/>
            <person name="Feldgarden M."/>
            <person name="Courvalin P."/>
            <person name="Grillot-Courvalin C."/>
            <person name="Clermont D."/>
            <person name="Rocha E."/>
            <person name="Yoon E.-J."/>
            <person name="Nemec A."/>
            <person name="Young S.K."/>
            <person name="Zeng Q."/>
            <person name="Gargeya S."/>
            <person name="Fitzgerald M."/>
            <person name="Abouelleil A."/>
            <person name="Alvarado L."/>
            <person name="Berlin A.M."/>
            <person name="Chapman S.B."/>
            <person name="Gainer-Dewar J."/>
            <person name="Goldberg J."/>
            <person name="Gnerre S."/>
            <person name="Griggs A."/>
            <person name="Gujja S."/>
            <person name="Hansen M."/>
            <person name="Howarth C."/>
            <person name="Imamovic A."/>
            <person name="Ireland A."/>
            <person name="Larimer J."/>
            <person name="McCowan C."/>
            <person name="Murphy C."/>
            <person name="Pearson M."/>
            <person name="Poon T.W."/>
            <person name="Priest M."/>
            <person name="Roberts A."/>
            <person name="Saif S."/>
            <person name="Shea T."/>
            <person name="Sykes S."/>
            <person name="Wortman J."/>
            <person name="Nusbaum C."/>
            <person name="Birren B."/>
        </authorList>
    </citation>
    <scope>NUCLEOTIDE SEQUENCE [LARGE SCALE GENOMIC DNA]</scope>
    <source>
        <strain evidence="1 2">CIP 110357</strain>
    </source>
</reference>
<dbReference type="Pfam" id="PF22673">
    <property type="entry name" value="MCP-like_PDC_1"/>
    <property type="match status" value="1"/>
</dbReference>
<sequence>MSDIQIEQIQDLLNQVVVEITQAANGLVEQARHLLSADSVLPEGVKLTPSDRYKLQQHIQTALQHSKYSHGMGFAGYSAETAEEQGYWTLEWWYKKDQKIQQAELENYQDLQQRLDFRSFDWFNYPAKNKQPYVDGPYVDYICNHAYTITFSHPVMIEQQFVGVIVIDLLVSTLDQLILPRLRRLDQTAVVTNDDARIILSNTAKYRTGALFREQAKATQNFVPQNHPFQLMLMQNYSSSRT</sequence>
<dbReference type="OrthoDB" id="8687362at2"/>
<protein>
    <recommendedName>
        <fullName evidence="3">Cache domain-containing protein</fullName>
    </recommendedName>
</protein>
<gene>
    <name evidence="1" type="ORF">P255_01140</name>
</gene>
<evidence type="ECO:0000313" key="2">
    <source>
        <dbReference type="Proteomes" id="UP000018418"/>
    </source>
</evidence>
<dbReference type="EMBL" id="AYEU01000004">
    <property type="protein sequence ID" value="ESK52044.1"/>
    <property type="molecule type" value="Genomic_DNA"/>
</dbReference>
<dbReference type="PATRIC" id="fig|1341683.3.peg.1130"/>
<evidence type="ECO:0008006" key="3">
    <source>
        <dbReference type="Google" id="ProtNLM"/>
    </source>
</evidence>
<dbReference type="AlphaFoldDB" id="V2VWB3"/>
<proteinExistence type="predicted"/>
<evidence type="ECO:0000313" key="1">
    <source>
        <dbReference type="EMBL" id="ESK52044.1"/>
    </source>
</evidence>
<dbReference type="CDD" id="cd12913">
    <property type="entry name" value="PDC1_MCP_like"/>
    <property type="match status" value="1"/>
</dbReference>